<evidence type="ECO:0000313" key="5">
    <source>
        <dbReference type="Proteomes" id="UP000248597"/>
    </source>
</evidence>
<dbReference type="EMBL" id="QFPJ01000002">
    <property type="protein sequence ID" value="PZQ24518.1"/>
    <property type="molecule type" value="Genomic_DNA"/>
</dbReference>
<keyword evidence="2" id="KW-0812">Transmembrane</keyword>
<evidence type="ECO:0000313" key="4">
    <source>
        <dbReference type="EMBL" id="PZQ24518.1"/>
    </source>
</evidence>
<name>A0A2W5LAM6_SPHMC</name>
<protein>
    <submittedName>
        <fullName evidence="4">Peptidase M56, BlaR1</fullName>
    </submittedName>
</protein>
<dbReference type="PANTHER" id="PTHR34978">
    <property type="entry name" value="POSSIBLE SENSOR-TRANSDUCER PROTEIN BLAR"/>
    <property type="match status" value="1"/>
</dbReference>
<dbReference type="CDD" id="cd07341">
    <property type="entry name" value="M56_BlaR1_MecR1_like"/>
    <property type="match status" value="1"/>
</dbReference>
<dbReference type="PANTHER" id="PTHR34978:SF3">
    <property type="entry name" value="SLR0241 PROTEIN"/>
    <property type="match status" value="1"/>
</dbReference>
<feature type="compositionally biased region" description="Basic and acidic residues" evidence="1">
    <location>
        <begin position="353"/>
        <end position="382"/>
    </location>
</feature>
<comment type="caution">
    <text evidence="4">The sequence shown here is derived from an EMBL/GenBank/DDBJ whole genome shotgun (WGS) entry which is preliminary data.</text>
</comment>
<dbReference type="InterPro" id="IPR052173">
    <property type="entry name" value="Beta-lactam_resp_regulator"/>
</dbReference>
<gene>
    <name evidence="4" type="ORF">DI569_01020</name>
</gene>
<dbReference type="AlphaFoldDB" id="A0A2W5LAM6"/>
<dbReference type="Proteomes" id="UP000248597">
    <property type="component" value="Unassembled WGS sequence"/>
</dbReference>
<evidence type="ECO:0000256" key="2">
    <source>
        <dbReference type="SAM" id="Phobius"/>
    </source>
</evidence>
<evidence type="ECO:0000256" key="1">
    <source>
        <dbReference type="SAM" id="MobiDB-lite"/>
    </source>
</evidence>
<keyword evidence="2" id="KW-0472">Membrane</keyword>
<accession>A0A2W5LAM6</accession>
<organism evidence="4 5">
    <name type="scientific">Sphingopyxis macrogoltabida</name>
    <name type="common">Sphingomonas macrogoltabidus</name>
    <dbReference type="NCBI Taxonomy" id="33050"/>
    <lineage>
        <taxon>Bacteria</taxon>
        <taxon>Pseudomonadati</taxon>
        <taxon>Pseudomonadota</taxon>
        <taxon>Alphaproteobacteria</taxon>
        <taxon>Sphingomonadales</taxon>
        <taxon>Sphingomonadaceae</taxon>
        <taxon>Sphingopyxis</taxon>
    </lineage>
</organism>
<sequence>MLTTALLVLAVLAIRKPFARHFGPGLAYTLWLVPALRLVLPPLPFADPVMMPADIPAVAIPIDDPAAWTAAPVAPAPVGTIDTAVLMPWLFGVWAAGMVAVVALALAAHRRFRRAVLADATELEPIGAIRLVMTGAVDGPVAFGLVRRFVAVPRDFFARYVADERALAIDHELAHHRHGDLWANAAALLLLGAQWFNPFAWRAIRAFRFDQEAACDARVLTMGACEADADGRGVRTARYATAIAKAAVGPRLSLAAPMAVHDNLQERLILLTRQDISKRRGFAGRLIVGGATLAVLATTATLVPAGIARATAQPQEGTPPAAGLAPAAPPAAPQPSQAGDGVTIFTSTEVTTGDERAAGGGEARHDIRSVDVRRDDRAERKAPASAVVPAPAETAARRVAVHMPSSLSRDDILETLKEQGVSRSQAEAIADKLEAKRAERMKVALAPMPPVPLAPPLPAAAWGASASRMHMLRACKDGQQPVRIVNREDSGEGQRSRVVMMACADGAQGSVARLSALKKVRENFATREATRTLSADIRSKVLGDLDRAIAEAEKAVAQAEK</sequence>
<dbReference type="Pfam" id="PF05569">
    <property type="entry name" value="Peptidase_M56"/>
    <property type="match status" value="1"/>
</dbReference>
<reference evidence="4 5" key="1">
    <citation type="submission" date="2017-08" db="EMBL/GenBank/DDBJ databases">
        <title>Infants hospitalized years apart are colonized by the same room-sourced microbial strains.</title>
        <authorList>
            <person name="Brooks B."/>
            <person name="Olm M.R."/>
            <person name="Firek B.A."/>
            <person name="Baker R."/>
            <person name="Thomas B.C."/>
            <person name="Morowitz M.J."/>
            <person name="Banfield J.F."/>
        </authorList>
    </citation>
    <scope>NUCLEOTIDE SEQUENCE [LARGE SCALE GENOMIC DNA]</scope>
    <source>
        <strain evidence="4">S2_005_003_R2_47</strain>
    </source>
</reference>
<feature type="region of interest" description="Disordered" evidence="1">
    <location>
        <begin position="313"/>
        <end position="391"/>
    </location>
</feature>
<proteinExistence type="predicted"/>
<evidence type="ECO:0000259" key="3">
    <source>
        <dbReference type="Pfam" id="PF05569"/>
    </source>
</evidence>
<dbReference type="InterPro" id="IPR008756">
    <property type="entry name" value="Peptidase_M56"/>
</dbReference>
<keyword evidence="2" id="KW-1133">Transmembrane helix</keyword>
<feature type="transmembrane region" description="Helical" evidence="2">
    <location>
        <begin position="286"/>
        <end position="307"/>
    </location>
</feature>
<feature type="domain" description="Peptidase M56" evidence="3">
    <location>
        <begin position="2"/>
        <end position="270"/>
    </location>
</feature>
<feature type="transmembrane region" description="Helical" evidence="2">
    <location>
        <begin position="86"/>
        <end position="107"/>
    </location>
</feature>